<reference evidence="2" key="1">
    <citation type="journal article" date="2020" name="Fungal Divers.">
        <title>Resolving the Mortierellaceae phylogeny through synthesis of multi-gene phylogenetics and phylogenomics.</title>
        <authorList>
            <person name="Vandepol N."/>
            <person name="Liber J."/>
            <person name="Desiro A."/>
            <person name="Na H."/>
            <person name="Kennedy M."/>
            <person name="Barry K."/>
            <person name="Grigoriev I.V."/>
            <person name="Miller A.N."/>
            <person name="O'Donnell K."/>
            <person name="Stajich J.E."/>
            <person name="Bonito G."/>
        </authorList>
    </citation>
    <scope>NUCLEOTIDE SEQUENCE</scope>
    <source>
        <strain evidence="2">NVP60</strain>
    </source>
</reference>
<dbReference type="Proteomes" id="UP000823405">
    <property type="component" value="Unassembled WGS sequence"/>
</dbReference>
<keyword evidence="3" id="KW-1185">Reference proteome</keyword>
<evidence type="ECO:0000256" key="1">
    <source>
        <dbReference type="SAM" id="Phobius"/>
    </source>
</evidence>
<feature type="transmembrane region" description="Helical" evidence="1">
    <location>
        <begin position="120"/>
        <end position="137"/>
    </location>
</feature>
<organism evidence="2 3">
    <name type="scientific">Linnemannia gamsii</name>
    <dbReference type="NCBI Taxonomy" id="64522"/>
    <lineage>
        <taxon>Eukaryota</taxon>
        <taxon>Fungi</taxon>
        <taxon>Fungi incertae sedis</taxon>
        <taxon>Mucoromycota</taxon>
        <taxon>Mortierellomycotina</taxon>
        <taxon>Mortierellomycetes</taxon>
        <taxon>Mortierellales</taxon>
        <taxon>Mortierellaceae</taxon>
        <taxon>Linnemannia</taxon>
    </lineage>
</organism>
<gene>
    <name evidence="2" type="ORF">BGZ97_008481</name>
</gene>
<keyword evidence="1" id="KW-0812">Transmembrane</keyword>
<proteinExistence type="predicted"/>
<keyword evidence="1" id="KW-1133">Transmembrane helix</keyword>
<dbReference type="AlphaFoldDB" id="A0A9P6UEN3"/>
<feature type="transmembrane region" description="Helical" evidence="1">
    <location>
        <begin position="223"/>
        <end position="244"/>
    </location>
</feature>
<feature type="transmembrane region" description="Helical" evidence="1">
    <location>
        <begin position="149"/>
        <end position="166"/>
    </location>
</feature>
<feature type="transmembrane region" description="Helical" evidence="1">
    <location>
        <begin position="65"/>
        <end position="86"/>
    </location>
</feature>
<evidence type="ECO:0000313" key="3">
    <source>
        <dbReference type="Proteomes" id="UP000823405"/>
    </source>
</evidence>
<dbReference type="NCBIfam" id="NF041646">
    <property type="entry name" value="VC0807_fam"/>
    <property type="match status" value="1"/>
</dbReference>
<evidence type="ECO:0000313" key="2">
    <source>
        <dbReference type="EMBL" id="KAG0283589.1"/>
    </source>
</evidence>
<sequence>MLAIAAYKKSKDKQDSSLLPTYDPRLSTESANMSLDNSSQPLQDGVCRRQSVMDVNNKALQRKQWIMLAVSMFIDVVLPVILYYTLRSHMSALAALLISSAPPAINCVAKFFIYGKVDPIGLLIIFGFVLSAILSVIDGNPRLLLLRDSFVTCASGLIFLASLIPIKIGKLQVKPLTYGVSAQMMAAAPSIQYFVEGNLVEQSRSEFCWQWSRHYRRGMRAMTAVWGIALLLEFTLRLIFYFSSMTLDQLVMWGNIVLACTLGTAGVFTIASSHFVRKWTTEDVVLAKAQLERDHEDWEAAHPSLPTNGISVP</sequence>
<protein>
    <submittedName>
        <fullName evidence="2">Uncharacterized protein</fullName>
    </submittedName>
</protein>
<dbReference type="OrthoDB" id="9996464at2759"/>
<name>A0A9P6UEN3_9FUNG</name>
<accession>A0A9P6UEN3</accession>
<feature type="transmembrane region" description="Helical" evidence="1">
    <location>
        <begin position="250"/>
        <end position="271"/>
    </location>
</feature>
<dbReference type="EMBL" id="JAAAIN010003892">
    <property type="protein sequence ID" value="KAG0283589.1"/>
    <property type="molecule type" value="Genomic_DNA"/>
</dbReference>
<keyword evidence="1" id="KW-0472">Membrane</keyword>
<feature type="transmembrane region" description="Helical" evidence="1">
    <location>
        <begin position="92"/>
        <end position="113"/>
    </location>
</feature>
<comment type="caution">
    <text evidence="2">The sequence shown here is derived from an EMBL/GenBank/DDBJ whole genome shotgun (WGS) entry which is preliminary data.</text>
</comment>